<protein>
    <submittedName>
        <fullName evidence="1">Uncharacterized protein</fullName>
    </submittedName>
</protein>
<organism evidence="1 2">
    <name type="scientific">Flavobacterium nitrogenifigens</name>
    <dbReference type="NCBI Taxonomy" id="1617283"/>
    <lineage>
        <taxon>Bacteria</taxon>
        <taxon>Pseudomonadati</taxon>
        <taxon>Bacteroidota</taxon>
        <taxon>Flavobacteriia</taxon>
        <taxon>Flavobacteriales</taxon>
        <taxon>Flavobacteriaceae</taxon>
        <taxon>Flavobacterium</taxon>
    </lineage>
</organism>
<name>A0A521EH98_9FLAO</name>
<reference evidence="1 2" key="1">
    <citation type="submission" date="2017-05" db="EMBL/GenBank/DDBJ databases">
        <authorList>
            <person name="Varghese N."/>
            <person name="Submissions S."/>
        </authorList>
    </citation>
    <scope>NUCLEOTIDE SEQUENCE [LARGE SCALE GENOMIC DNA]</scope>
    <source>
        <strain evidence="1 2">DSM 29982</strain>
    </source>
</reference>
<dbReference type="Proteomes" id="UP000319267">
    <property type="component" value="Unassembled WGS sequence"/>
</dbReference>
<sequence length="221" mass="25084">MKGNTSIVICRGITAVNRFLCLNCWLQNSTVMTLQKLLVLILIPLLISCNNKKEQELTERENALLEREQKFADKEAEYELLLKMKDSLQLAVQIKDTVPKIKTWPDSLKIKWSSKMICRESNCTNYVIGDQRTEVWDFASDSTGMYANVLSNNEVKRVFRGQYLVNKIVLDSAKESSAKSNIKINVVLDDIKKNVIKGTQTVTGQDNCTAKFSVELTPSKK</sequence>
<evidence type="ECO:0000313" key="1">
    <source>
        <dbReference type="EMBL" id="SMO83286.1"/>
    </source>
</evidence>
<dbReference type="EMBL" id="FXTQ01000004">
    <property type="protein sequence ID" value="SMO83286.1"/>
    <property type="molecule type" value="Genomic_DNA"/>
</dbReference>
<accession>A0A521EH98</accession>
<proteinExistence type="predicted"/>
<keyword evidence="2" id="KW-1185">Reference proteome</keyword>
<dbReference type="AlphaFoldDB" id="A0A521EH98"/>
<gene>
    <name evidence="1" type="ORF">SAMN06265220_104308</name>
</gene>
<evidence type="ECO:0000313" key="2">
    <source>
        <dbReference type="Proteomes" id="UP000319267"/>
    </source>
</evidence>